<gene>
    <name evidence="1" type="ORF">GCK32_020678</name>
</gene>
<protein>
    <submittedName>
        <fullName evidence="1">Uncharacterized protein</fullName>
    </submittedName>
</protein>
<reference evidence="1 2" key="1">
    <citation type="submission" date="2019-10" db="EMBL/GenBank/DDBJ databases">
        <title>Assembly and Annotation for the nematode Trichostrongylus colubriformis.</title>
        <authorList>
            <person name="Martin J."/>
        </authorList>
    </citation>
    <scope>NUCLEOTIDE SEQUENCE [LARGE SCALE GENOMIC DNA]</scope>
    <source>
        <strain evidence="1">G859</strain>
        <tissue evidence="1">Whole worm</tissue>
    </source>
</reference>
<feature type="non-terminal residue" evidence="1">
    <location>
        <position position="1"/>
    </location>
</feature>
<accession>A0AAN8FUG7</accession>
<keyword evidence="2" id="KW-1185">Reference proteome</keyword>
<name>A0AAN8FUG7_TRICO</name>
<evidence type="ECO:0000313" key="1">
    <source>
        <dbReference type="EMBL" id="KAK5981770.1"/>
    </source>
</evidence>
<comment type="caution">
    <text evidence="1">The sequence shown here is derived from an EMBL/GenBank/DDBJ whole genome shotgun (WGS) entry which is preliminary data.</text>
</comment>
<proteinExistence type="predicted"/>
<dbReference type="Proteomes" id="UP001331761">
    <property type="component" value="Unassembled WGS sequence"/>
</dbReference>
<evidence type="ECO:0000313" key="2">
    <source>
        <dbReference type="Proteomes" id="UP001331761"/>
    </source>
</evidence>
<dbReference type="AlphaFoldDB" id="A0AAN8FUG7"/>
<organism evidence="1 2">
    <name type="scientific">Trichostrongylus colubriformis</name>
    <name type="common">Black scour worm</name>
    <dbReference type="NCBI Taxonomy" id="6319"/>
    <lineage>
        <taxon>Eukaryota</taxon>
        <taxon>Metazoa</taxon>
        <taxon>Ecdysozoa</taxon>
        <taxon>Nematoda</taxon>
        <taxon>Chromadorea</taxon>
        <taxon>Rhabditida</taxon>
        <taxon>Rhabditina</taxon>
        <taxon>Rhabditomorpha</taxon>
        <taxon>Strongyloidea</taxon>
        <taxon>Trichostrongylidae</taxon>
        <taxon>Trichostrongylus</taxon>
    </lineage>
</organism>
<dbReference type="EMBL" id="WIXE01005910">
    <property type="protein sequence ID" value="KAK5981770.1"/>
    <property type="molecule type" value="Genomic_DNA"/>
</dbReference>
<sequence length="106" mass="12152">ADYSREPNFQVFEYRYPEKMWAEPADFSSLLSDHQDAVFILLPRAKADGNSYQHIAKLLIQHDSQDKLKLAKSSFLSMGNFDVVALDRYDGTTDTMWVVSHAISLH</sequence>
<dbReference type="Gene3D" id="2.140.10.30">
    <property type="entry name" value="Dipeptidylpeptidase IV, N-terminal domain"/>
    <property type="match status" value="1"/>
</dbReference>